<name>A0A419A5H9_9RHOB</name>
<dbReference type="InterPro" id="IPR050109">
    <property type="entry name" value="HTH-type_TetR-like_transc_reg"/>
</dbReference>
<dbReference type="Pfam" id="PF00440">
    <property type="entry name" value="TetR_N"/>
    <property type="match status" value="1"/>
</dbReference>
<dbReference type="Gene3D" id="1.10.357.10">
    <property type="entry name" value="Tetracycline Repressor, domain 2"/>
    <property type="match status" value="1"/>
</dbReference>
<comment type="caution">
    <text evidence="6">The sequence shown here is derived from an EMBL/GenBank/DDBJ whole genome shotgun (WGS) entry which is preliminary data.</text>
</comment>
<protein>
    <submittedName>
        <fullName evidence="6">TetR/AcrR family transcriptional regulator</fullName>
    </submittedName>
</protein>
<keyword evidence="2 4" id="KW-0238">DNA-binding</keyword>
<evidence type="ECO:0000256" key="3">
    <source>
        <dbReference type="ARBA" id="ARBA00023163"/>
    </source>
</evidence>
<proteinExistence type="predicted"/>
<evidence type="ECO:0000256" key="1">
    <source>
        <dbReference type="ARBA" id="ARBA00023015"/>
    </source>
</evidence>
<dbReference type="AlphaFoldDB" id="A0A419A5H9"/>
<organism evidence="6 7">
    <name type="scientific">Paracoccus siganidrum</name>
    <dbReference type="NCBI Taxonomy" id="1276757"/>
    <lineage>
        <taxon>Bacteria</taxon>
        <taxon>Pseudomonadati</taxon>
        <taxon>Pseudomonadota</taxon>
        <taxon>Alphaproteobacteria</taxon>
        <taxon>Rhodobacterales</taxon>
        <taxon>Paracoccaceae</taxon>
        <taxon>Paracoccus</taxon>
    </lineage>
</organism>
<dbReference type="PANTHER" id="PTHR30055">
    <property type="entry name" value="HTH-TYPE TRANSCRIPTIONAL REGULATOR RUTR"/>
    <property type="match status" value="1"/>
</dbReference>
<dbReference type="InterPro" id="IPR001647">
    <property type="entry name" value="HTH_TetR"/>
</dbReference>
<dbReference type="SUPFAM" id="SSF48498">
    <property type="entry name" value="Tetracyclin repressor-like, C-terminal domain"/>
    <property type="match status" value="1"/>
</dbReference>
<dbReference type="PROSITE" id="PS50977">
    <property type="entry name" value="HTH_TETR_2"/>
    <property type="match status" value="1"/>
</dbReference>
<reference evidence="7" key="1">
    <citation type="submission" date="2018-09" db="EMBL/GenBank/DDBJ databases">
        <title>Paracoccus onubensis nov. sp. a moderate halophilic bacterium isolated from Gruta de las Maravillas (Aracena, Spain).</title>
        <authorList>
            <person name="Jurado V."/>
            <person name="Gutierrez-Patricio S."/>
            <person name="Gonzalez-Pimentel J.L."/>
            <person name="Miller A.Z."/>
            <person name="Laiz L."/>
            <person name="Saiz-Jimenez C."/>
        </authorList>
    </citation>
    <scope>NUCLEOTIDE SEQUENCE [LARGE SCALE GENOMIC DNA]</scope>
    <source>
        <strain evidence="7">DSM 26381</strain>
    </source>
</reference>
<dbReference type="RefSeq" id="WP_119898564.1">
    <property type="nucleotide sequence ID" value="NZ_QNRC01000009.1"/>
</dbReference>
<dbReference type="PANTHER" id="PTHR30055:SF234">
    <property type="entry name" value="HTH-TYPE TRANSCRIPTIONAL REGULATOR BETI"/>
    <property type="match status" value="1"/>
</dbReference>
<sequence length="196" mass="21657">MARPRQYDHDALRASTIEAARRLLEEGGPTALTARALAQAVRTTPGTIYNLFSGMNEVLLEVNRQGFIELAQAVDSIRPGDPRDWLIAMADTYVDFMVQRPVVWRGLFEGPRVTEEFPRWYIGLIDALIDRVAGPIAALQPKTSPRQLAEELLISVHGVVALAASSRLDLLTHQEPHELAHRMIDRMIAAIGSGVA</sequence>
<dbReference type="GO" id="GO:0000976">
    <property type="term" value="F:transcription cis-regulatory region binding"/>
    <property type="evidence" value="ECO:0007669"/>
    <property type="project" value="TreeGrafter"/>
</dbReference>
<dbReference type="InterPro" id="IPR025996">
    <property type="entry name" value="MT1864/Rv1816-like_C"/>
</dbReference>
<dbReference type="InterPro" id="IPR036271">
    <property type="entry name" value="Tet_transcr_reg_TetR-rel_C_sf"/>
</dbReference>
<dbReference type="Proteomes" id="UP000283587">
    <property type="component" value="Unassembled WGS sequence"/>
</dbReference>
<keyword evidence="1" id="KW-0805">Transcription regulation</keyword>
<evidence type="ECO:0000259" key="5">
    <source>
        <dbReference type="PROSITE" id="PS50977"/>
    </source>
</evidence>
<dbReference type="SUPFAM" id="SSF46689">
    <property type="entry name" value="Homeodomain-like"/>
    <property type="match status" value="1"/>
</dbReference>
<dbReference type="OrthoDB" id="7223515at2"/>
<feature type="DNA-binding region" description="H-T-H motif" evidence="4">
    <location>
        <begin position="33"/>
        <end position="52"/>
    </location>
</feature>
<dbReference type="GO" id="GO:0003700">
    <property type="term" value="F:DNA-binding transcription factor activity"/>
    <property type="evidence" value="ECO:0007669"/>
    <property type="project" value="TreeGrafter"/>
</dbReference>
<evidence type="ECO:0000256" key="2">
    <source>
        <dbReference type="ARBA" id="ARBA00023125"/>
    </source>
</evidence>
<keyword evidence="7" id="KW-1185">Reference proteome</keyword>
<dbReference type="Pfam" id="PF13305">
    <property type="entry name" value="TetR_C_33"/>
    <property type="match status" value="1"/>
</dbReference>
<gene>
    <name evidence="6" type="ORF">D3P05_12860</name>
</gene>
<accession>A0A419A5H9</accession>
<evidence type="ECO:0000313" key="6">
    <source>
        <dbReference type="EMBL" id="RJL11891.1"/>
    </source>
</evidence>
<feature type="domain" description="HTH tetR-type" evidence="5">
    <location>
        <begin position="10"/>
        <end position="70"/>
    </location>
</feature>
<evidence type="ECO:0000256" key="4">
    <source>
        <dbReference type="PROSITE-ProRule" id="PRU00335"/>
    </source>
</evidence>
<dbReference type="InterPro" id="IPR009057">
    <property type="entry name" value="Homeodomain-like_sf"/>
</dbReference>
<dbReference type="EMBL" id="QZEW01000051">
    <property type="protein sequence ID" value="RJL11891.1"/>
    <property type="molecule type" value="Genomic_DNA"/>
</dbReference>
<evidence type="ECO:0000313" key="7">
    <source>
        <dbReference type="Proteomes" id="UP000283587"/>
    </source>
</evidence>
<keyword evidence="3" id="KW-0804">Transcription</keyword>